<protein>
    <submittedName>
        <fullName evidence="1">Uncharacterized protein</fullName>
    </submittedName>
</protein>
<evidence type="ECO:0000313" key="2">
    <source>
        <dbReference type="Proteomes" id="UP000188354"/>
    </source>
</evidence>
<dbReference type="Gramene" id="OIV94147">
    <property type="protein sequence ID" value="OIV94147"/>
    <property type="gene ID" value="TanjilG_31572"/>
</dbReference>
<organism evidence="1 2">
    <name type="scientific">Lupinus angustifolius</name>
    <name type="common">Narrow-leaved blue lupine</name>
    <dbReference type="NCBI Taxonomy" id="3871"/>
    <lineage>
        <taxon>Eukaryota</taxon>
        <taxon>Viridiplantae</taxon>
        <taxon>Streptophyta</taxon>
        <taxon>Embryophyta</taxon>
        <taxon>Tracheophyta</taxon>
        <taxon>Spermatophyta</taxon>
        <taxon>Magnoliopsida</taxon>
        <taxon>eudicotyledons</taxon>
        <taxon>Gunneridae</taxon>
        <taxon>Pentapetalae</taxon>
        <taxon>rosids</taxon>
        <taxon>fabids</taxon>
        <taxon>Fabales</taxon>
        <taxon>Fabaceae</taxon>
        <taxon>Papilionoideae</taxon>
        <taxon>50 kb inversion clade</taxon>
        <taxon>genistoids sensu lato</taxon>
        <taxon>core genistoids</taxon>
        <taxon>Genisteae</taxon>
        <taxon>Lupinus</taxon>
    </lineage>
</organism>
<evidence type="ECO:0000313" key="1">
    <source>
        <dbReference type="EMBL" id="OIV94147.1"/>
    </source>
</evidence>
<name>A0A1J7G130_LUPAN</name>
<sequence length="50" mass="5923">MSTGRKEASERVRWLRTKTSDRVNSREALKMKWMLRSIATEKREEIIGTV</sequence>
<dbReference type="AlphaFoldDB" id="A0A1J7G130"/>
<proteinExistence type="predicted"/>
<accession>A0A1J7G130</accession>
<dbReference type="EMBL" id="CM007377">
    <property type="protein sequence ID" value="OIV94147.1"/>
    <property type="molecule type" value="Genomic_DNA"/>
</dbReference>
<reference evidence="1 2" key="1">
    <citation type="journal article" date="2017" name="Plant Biotechnol. J.">
        <title>A comprehensive draft genome sequence for lupin (Lupinus angustifolius), an emerging health food: insights into plant-microbe interactions and legume evolution.</title>
        <authorList>
            <person name="Hane J.K."/>
            <person name="Ming Y."/>
            <person name="Kamphuis L.G."/>
            <person name="Nelson M.N."/>
            <person name="Garg G."/>
            <person name="Atkins C.A."/>
            <person name="Bayer P.E."/>
            <person name="Bravo A."/>
            <person name="Bringans S."/>
            <person name="Cannon S."/>
            <person name="Edwards D."/>
            <person name="Foley R."/>
            <person name="Gao L.L."/>
            <person name="Harrison M.J."/>
            <person name="Huang W."/>
            <person name="Hurgobin B."/>
            <person name="Li S."/>
            <person name="Liu C.W."/>
            <person name="McGrath A."/>
            <person name="Morahan G."/>
            <person name="Murray J."/>
            <person name="Weller J."/>
            <person name="Jian J."/>
            <person name="Singh K.B."/>
        </authorList>
    </citation>
    <scope>NUCLEOTIDE SEQUENCE [LARGE SCALE GENOMIC DNA]</scope>
    <source>
        <strain evidence="2">cv. Tanjil</strain>
        <tissue evidence="1">Whole plant</tissue>
    </source>
</reference>
<gene>
    <name evidence="1" type="ORF">TanjilG_31572</name>
</gene>
<keyword evidence="2" id="KW-1185">Reference proteome</keyword>
<dbReference type="Proteomes" id="UP000188354">
    <property type="component" value="Chromosome LG17"/>
</dbReference>